<feature type="binding site" evidence="1">
    <location>
        <position position="34"/>
    </location>
    <ligand>
        <name>Zn(2+)</name>
        <dbReference type="ChEBI" id="CHEBI:29105"/>
    </ligand>
</feature>
<name>A0ABY0V7M6_9ACTO</name>
<feature type="binding site" evidence="1">
    <location>
        <position position="58"/>
    </location>
    <ligand>
        <name>Zn(2+)</name>
        <dbReference type="ChEBI" id="CHEBI:29105"/>
    </ligand>
</feature>
<feature type="binding site" evidence="1">
    <location>
        <position position="38"/>
    </location>
    <ligand>
        <name>Zn(2+)</name>
        <dbReference type="ChEBI" id="CHEBI:29105"/>
    </ligand>
</feature>
<comment type="function">
    <text evidence="1">Binds to RNA polymerase (RNAP), stimulating transcription from principal, but not alternative sigma factor promoters.</text>
</comment>
<keyword evidence="1" id="KW-0804">Transcription</keyword>
<dbReference type="HAMAP" id="MF_01483">
    <property type="entry name" value="RbpA"/>
    <property type="match status" value="1"/>
</dbReference>
<dbReference type="Proteomes" id="UP000198976">
    <property type="component" value="Chromosome I"/>
</dbReference>
<reference evidence="2 3" key="1">
    <citation type="submission" date="2016-10" db="EMBL/GenBank/DDBJ databases">
        <authorList>
            <person name="Varghese N."/>
            <person name="Submissions S."/>
        </authorList>
    </citation>
    <scope>NUCLEOTIDE SEQUENCE [LARGE SCALE GENOMIC DNA]</scope>
    <source>
        <strain evidence="2 3">DSM 9169</strain>
    </source>
</reference>
<dbReference type="Gene3D" id="2.20.28.270">
    <property type="entry name" value="RNA polymerase-binding protein A"/>
    <property type="match status" value="1"/>
</dbReference>
<proteinExistence type="inferred from homology"/>
<evidence type="ECO:0000313" key="2">
    <source>
        <dbReference type="EMBL" id="SDT95207.1"/>
    </source>
</evidence>
<comment type="subunit">
    <text evidence="1">Forms a complex with the RNAP catalytic core and with free principal sigma factors.</text>
</comment>
<keyword evidence="1" id="KW-0805">Transcription regulation</keyword>
<dbReference type="Pfam" id="PF13397">
    <property type="entry name" value="RbpA"/>
    <property type="match status" value="1"/>
</dbReference>
<dbReference type="InterPro" id="IPR025182">
    <property type="entry name" value="RNApol-bd_RbpA"/>
</dbReference>
<comment type="similarity">
    <text evidence="1">Belongs to the RNA polymerase-binding protein RbpA family.</text>
</comment>
<protein>
    <recommendedName>
        <fullName evidence="1">RNA polymerase-binding protein RbpA</fullName>
    </recommendedName>
</protein>
<gene>
    <name evidence="1" type="primary">rbpA</name>
    <name evidence="2" type="ORF">SAMN04489714_1177</name>
</gene>
<dbReference type="EMBL" id="LT629792">
    <property type="protein sequence ID" value="SDT95207.1"/>
    <property type="molecule type" value="Genomic_DNA"/>
</dbReference>
<comment type="cofactor">
    <cofactor evidence="1">
        <name>Zn(2+)</name>
        <dbReference type="ChEBI" id="CHEBI:29105"/>
    </cofactor>
    <text evidence="1">Bind 1 Zn(2+) per subunit.</text>
</comment>
<dbReference type="RefSeq" id="WP_058236755.1">
    <property type="nucleotide sequence ID" value="NZ_LT629792.1"/>
</dbReference>
<keyword evidence="1" id="KW-0479">Metal-binding</keyword>
<keyword evidence="1" id="KW-0862">Zinc</keyword>
<keyword evidence="3" id="KW-1185">Reference proteome</keyword>
<accession>A0ABY0V7M6</accession>
<evidence type="ECO:0000256" key="1">
    <source>
        <dbReference type="HAMAP-Rule" id="MF_01483"/>
    </source>
</evidence>
<organism evidence="2 3">
    <name type="scientific">Schaalia radingae</name>
    <dbReference type="NCBI Taxonomy" id="131110"/>
    <lineage>
        <taxon>Bacteria</taxon>
        <taxon>Bacillati</taxon>
        <taxon>Actinomycetota</taxon>
        <taxon>Actinomycetes</taxon>
        <taxon>Actinomycetales</taxon>
        <taxon>Actinomycetaceae</taxon>
        <taxon>Schaalia</taxon>
    </lineage>
</organism>
<dbReference type="InterPro" id="IPR038638">
    <property type="entry name" value="RbpA_sf"/>
</dbReference>
<evidence type="ECO:0000313" key="3">
    <source>
        <dbReference type="Proteomes" id="UP000198976"/>
    </source>
</evidence>
<feature type="binding site" evidence="1">
    <location>
        <position position="56"/>
    </location>
    <ligand>
        <name>Zn(2+)</name>
        <dbReference type="ChEBI" id="CHEBI:29105"/>
    </ligand>
</feature>
<sequence>MADRALRGMQIGAKSMESEEGVIFADRATATYLCSNGHKFQIPFSTEANPPATWECKCGATAEIIGEEGEEEEQKPAKPVRTHWDMLRERRSLEELDVVLNEQLELLRSGRLRPEGAYRKN</sequence>